<dbReference type="InterPro" id="IPR011835">
    <property type="entry name" value="GS/SS"/>
</dbReference>
<feature type="domain" description="Starch synthase catalytic" evidence="10">
    <location>
        <begin position="22"/>
        <end position="258"/>
    </location>
</feature>
<dbReference type="NCBIfam" id="NF001899">
    <property type="entry name" value="PRK00654.1-2"/>
    <property type="match status" value="1"/>
</dbReference>
<dbReference type="OrthoDB" id="9808590at2"/>
<dbReference type="RefSeq" id="WP_143948129.1">
    <property type="nucleotide sequence ID" value="NZ_BAABMB010000002.1"/>
</dbReference>
<comment type="caution">
    <text evidence="11">The sequence shown here is derived from an EMBL/GenBank/DDBJ whole genome shotgun (WGS) entry which is preliminary data.</text>
</comment>
<dbReference type="Gene3D" id="3.40.50.2000">
    <property type="entry name" value="Glycogen Phosphorylase B"/>
    <property type="match status" value="2"/>
</dbReference>
<keyword evidence="12" id="KW-1185">Reference proteome</keyword>
<dbReference type="EMBL" id="VLTJ01000020">
    <property type="protein sequence ID" value="TSH95790.1"/>
    <property type="molecule type" value="Genomic_DNA"/>
</dbReference>
<comment type="catalytic activity">
    <reaction evidence="1 8">
        <text>[(1-&gt;4)-alpha-D-glucosyl](n) + ADP-alpha-D-glucose = [(1-&gt;4)-alpha-D-glucosyl](n+1) + ADP + H(+)</text>
        <dbReference type="Rhea" id="RHEA:18189"/>
        <dbReference type="Rhea" id="RHEA-COMP:9584"/>
        <dbReference type="Rhea" id="RHEA-COMP:9587"/>
        <dbReference type="ChEBI" id="CHEBI:15378"/>
        <dbReference type="ChEBI" id="CHEBI:15444"/>
        <dbReference type="ChEBI" id="CHEBI:57498"/>
        <dbReference type="ChEBI" id="CHEBI:456216"/>
        <dbReference type="EC" id="2.4.1.21"/>
    </reaction>
</comment>
<dbReference type="AlphaFoldDB" id="A0A556AS94"/>
<evidence type="ECO:0000256" key="6">
    <source>
        <dbReference type="ARBA" id="ARBA00022679"/>
    </source>
</evidence>
<dbReference type="Pfam" id="PF08323">
    <property type="entry name" value="Glyco_transf_5"/>
    <property type="match status" value="1"/>
</dbReference>
<dbReference type="GO" id="GO:0004373">
    <property type="term" value="F:alpha-1,4-glucan glucosyltransferase (UDP-glucose donor) activity"/>
    <property type="evidence" value="ECO:0007669"/>
    <property type="project" value="InterPro"/>
</dbReference>
<organism evidence="11 12">
    <name type="scientific">Verticiella sediminum</name>
    <dbReference type="NCBI Taxonomy" id="1247510"/>
    <lineage>
        <taxon>Bacteria</taxon>
        <taxon>Pseudomonadati</taxon>
        <taxon>Pseudomonadota</taxon>
        <taxon>Betaproteobacteria</taxon>
        <taxon>Burkholderiales</taxon>
        <taxon>Alcaligenaceae</taxon>
        <taxon>Verticiella</taxon>
    </lineage>
</organism>
<dbReference type="PANTHER" id="PTHR45825">
    <property type="entry name" value="GRANULE-BOUND STARCH SYNTHASE 1, CHLOROPLASTIC/AMYLOPLASTIC"/>
    <property type="match status" value="1"/>
</dbReference>
<dbReference type="GO" id="GO:0009011">
    <property type="term" value="F:alpha-1,4-glucan glucosyltransferase (ADP-glucose donor) activity"/>
    <property type="evidence" value="ECO:0007669"/>
    <property type="project" value="UniProtKB-UniRule"/>
</dbReference>
<proteinExistence type="inferred from homology"/>
<reference evidence="11 12" key="1">
    <citation type="submission" date="2019-07" db="EMBL/GenBank/DDBJ databases">
        <title>Qingshengfaniella alkalisoli gen. nov., sp. nov., isolated from saline soil.</title>
        <authorList>
            <person name="Xu L."/>
            <person name="Huang X.-X."/>
            <person name="Sun J.-Q."/>
        </authorList>
    </citation>
    <scope>NUCLEOTIDE SEQUENCE [LARGE SCALE GENOMIC DNA]</scope>
    <source>
        <strain evidence="11 12">DSM 27279</strain>
    </source>
</reference>
<keyword evidence="5 8" id="KW-0328">Glycosyltransferase</keyword>
<evidence type="ECO:0000313" key="12">
    <source>
        <dbReference type="Proteomes" id="UP000318405"/>
    </source>
</evidence>
<dbReference type="UniPathway" id="UPA00164"/>
<protein>
    <recommendedName>
        <fullName evidence="8">Glycogen synthase</fullName>
        <ecNumber evidence="8">2.4.1.21</ecNumber>
    </recommendedName>
    <alternativeName>
        <fullName evidence="8">Starch [bacterial glycogen] synthase</fullName>
    </alternativeName>
</protein>
<evidence type="ECO:0000256" key="1">
    <source>
        <dbReference type="ARBA" id="ARBA00001478"/>
    </source>
</evidence>
<dbReference type="SUPFAM" id="SSF53756">
    <property type="entry name" value="UDP-Glycosyltransferase/glycogen phosphorylase"/>
    <property type="match status" value="1"/>
</dbReference>
<dbReference type="Proteomes" id="UP000318405">
    <property type="component" value="Unassembled WGS sequence"/>
</dbReference>
<dbReference type="Pfam" id="PF00534">
    <property type="entry name" value="Glycos_transf_1"/>
    <property type="match status" value="1"/>
</dbReference>
<dbReference type="GO" id="GO:0005978">
    <property type="term" value="P:glycogen biosynthetic process"/>
    <property type="evidence" value="ECO:0007669"/>
    <property type="project" value="UniProtKB-UniRule"/>
</dbReference>
<dbReference type="HAMAP" id="MF_00484">
    <property type="entry name" value="Glycogen_synth"/>
    <property type="match status" value="1"/>
</dbReference>
<evidence type="ECO:0000256" key="5">
    <source>
        <dbReference type="ARBA" id="ARBA00022676"/>
    </source>
</evidence>
<comment type="similarity">
    <text evidence="4 8">Belongs to the glycosyltransferase 1 family. Bacterial/plant glycogen synthase subfamily.</text>
</comment>
<evidence type="ECO:0000256" key="8">
    <source>
        <dbReference type="HAMAP-Rule" id="MF_00484"/>
    </source>
</evidence>
<dbReference type="CDD" id="cd03791">
    <property type="entry name" value="GT5_Glycogen_synthase_DULL1-like"/>
    <property type="match status" value="1"/>
</dbReference>
<accession>A0A556AS94</accession>
<feature type="binding site" evidence="8">
    <location>
        <position position="35"/>
    </location>
    <ligand>
        <name>ADP-alpha-D-glucose</name>
        <dbReference type="ChEBI" id="CHEBI:57498"/>
    </ligand>
</feature>
<evidence type="ECO:0000256" key="3">
    <source>
        <dbReference type="ARBA" id="ARBA00004964"/>
    </source>
</evidence>
<evidence type="ECO:0000256" key="2">
    <source>
        <dbReference type="ARBA" id="ARBA00002764"/>
    </source>
</evidence>
<name>A0A556AS94_9BURK</name>
<sequence length="547" mass="58832">MRRACAQPAALPHAIQESILLKVLVVASEALPLAKTGGLGDAVSGMARAMREAGLDVTLLLPAYRGTHRHLTDTRTLCELHHLPGGPASLVAGRLASFDLPVLLLRNDALYDRDGSPYIDARGEEHPDNGVRFAALAHAATRIAAGRTPWAVPHVVHANDWHAGLVPLLMRAAKVRRVKSVLTIHNLAFQGLYPMHDAARYGIPAEYCGLDGCEFWGRINFMKAGIRYADRVTTVSHTYAREILTPAFGHGLDGLLRERQAQLVGIPNGIDESIWNPAIDQHLPDVYSADDLRGKPSCKRALQESFGLIADPQATVLVSGSRLTPQKMADVAVRVLPDVLDAHGQLQVAILGCGDRAIEDEARALAARYPGRVAAHIGYDEQLAHLLHAGGDILLHGSRFEPFGLTPIYAMRYGTLPVCSRVGGMADTVRDPGEHADDLDLADATGLLFDGAEAAHLRHAIERALRLYARKDLWRAMQRSAMTADHGWSASAGRYIDLYRHLAPPLAAARSETTAIAVPAPEPAAASTPAHALWPRVAAPVMGAACA</sequence>
<dbReference type="InterPro" id="IPR001296">
    <property type="entry name" value="Glyco_trans_1"/>
</dbReference>
<dbReference type="PANTHER" id="PTHR45825:SF11">
    <property type="entry name" value="ALPHA AMYLASE DOMAIN-CONTAINING PROTEIN"/>
    <property type="match status" value="1"/>
</dbReference>
<dbReference type="NCBIfam" id="TIGR02095">
    <property type="entry name" value="glgA"/>
    <property type="match status" value="1"/>
</dbReference>
<dbReference type="EC" id="2.4.1.21" evidence="8"/>
<comment type="function">
    <text evidence="2 8">Synthesizes alpha-1,4-glucan chains using ADP-glucose.</text>
</comment>
<evidence type="ECO:0000313" key="11">
    <source>
        <dbReference type="EMBL" id="TSH95790.1"/>
    </source>
</evidence>
<comment type="pathway">
    <text evidence="3 8">Glycan biosynthesis; glycogen biosynthesis.</text>
</comment>
<evidence type="ECO:0000259" key="9">
    <source>
        <dbReference type="Pfam" id="PF00534"/>
    </source>
</evidence>
<keyword evidence="7 8" id="KW-0320">Glycogen biosynthesis</keyword>
<evidence type="ECO:0000256" key="7">
    <source>
        <dbReference type="ARBA" id="ARBA00023056"/>
    </source>
</evidence>
<evidence type="ECO:0000256" key="4">
    <source>
        <dbReference type="ARBA" id="ARBA00010281"/>
    </source>
</evidence>
<evidence type="ECO:0000259" key="10">
    <source>
        <dbReference type="Pfam" id="PF08323"/>
    </source>
</evidence>
<keyword evidence="6 8" id="KW-0808">Transferase</keyword>
<feature type="domain" description="Glycosyl transferase family 1" evidence="9">
    <location>
        <begin position="313"/>
        <end position="468"/>
    </location>
</feature>
<dbReference type="InterPro" id="IPR013534">
    <property type="entry name" value="Starch_synth_cat_dom"/>
</dbReference>
<gene>
    <name evidence="8 11" type="primary">glgA</name>
    <name evidence="11" type="ORF">FOZ76_10385</name>
</gene>